<feature type="compositionally biased region" description="Polar residues" evidence="1">
    <location>
        <begin position="71"/>
        <end position="80"/>
    </location>
</feature>
<feature type="region of interest" description="Disordered" evidence="1">
    <location>
        <begin position="16"/>
        <end position="108"/>
    </location>
</feature>
<gene>
    <name evidence="2" type="ORF">GBAR_LOCUS24180</name>
</gene>
<evidence type="ECO:0000256" key="1">
    <source>
        <dbReference type="SAM" id="MobiDB-lite"/>
    </source>
</evidence>
<organism evidence="2 3">
    <name type="scientific">Geodia barretti</name>
    <name type="common">Barrett's horny sponge</name>
    <dbReference type="NCBI Taxonomy" id="519541"/>
    <lineage>
        <taxon>Eukaryota</taxon>
        <taxon>Metazoa</taxon>
        <taxon>Porifera</taxon>
        <taxon>Demospongiae</taxon>
        <taxon>Heteroscleromorpha</taxon>
        <taxon>Tetractinellida</taxon>
        <taxon>Astrophorina</taxon>
        <taxon>Geodiidae</taxon>
        <taxon>Geodia</taxon>
    </lineage>
</organism>
<sequence>MQGGRGCTWILSQRSTGHGDWFDQPTPTGLWATSSPTEEPGNSWKPILSTVSSQSTNTSPFSLENTLRRSGPSTTLTRTWRCTLPTPSSSTPPTTSGTQSGSAIPSLHWRFWR</sequence>
<reference evidence="2" key="1">
    <citation type="submission" date="2023-03" db="EMBL/GenBank/DDBJ databases">
        <authorList>
            <person name="Steffen K."/>
            <person name="Cardenas P."/>
        </authorList>
    </citation>
    <scope>NUCLEOTIDE SEQUENCE</scope>
</reference>
<dbReference type="Proteomes" id="UP001174909">
    <property type="component" value="Unassembled WGS sequence"/>
</dbReference>
<proteinExistence type="predicted"/>
<accession>A0AA35X8N2</accession>
<protein>
    <submittedName>
        <fullName evidence="2">Uncharacterized protein</fullName>
    </submittedName>
</protein>
<evidence type="ECO:0000313" key="3">
    <source>
        <dbReference type="Proteomes" id="UP001174909"/>
    </source>
</evidence>
<name>A0AA35X8N2_GEOBA</name>
<dbReference type="EMBL" id="CASHTH010003340">
    <property type="protein sequence ID" value="CAI8043601.1"/>
    <property type="molecule type" value="Genomic_DNA"/>
</dbReference>
<evidence type="ECO:0000313" key="2">
    <source>
        <dbReference type="EMBL" id="CAI8043601.1"/>
    </source>
</evidence>
<dbReference type="AlphaFoldDB" id="A0AA35X8N2"/>
<comment type="caution">
    <text evidence="2">The sequence shown here is derived from an EMBL/GenBank/DDBJ whole genome shotgun (WGS) entry which is preliminary data.</text>
</comment>
<keyword evidence="3" id="KW-1185">Reference proteome</keyword>
<feature type="compositionally biased region" description="Polar residues" evidence="1">
    <location>
        <begin position="49"/>
        <end position="65"/>
    </location>
</feature>
<feature type="compositionally biased region" description="Polar residues" evidence="1">
    <location>
        <begin position="25"/>
        <end position="37"/>
    </location>
</feature>
<feature type="compositionally biased region" description="Low complexity" evidence="1">
    <location>
        <begin position="83"/>
        <end position="102"/>
    </location>
</feature>